<dbReference type="Proteomes" id="UP000467841">
    <property type="component" value="Unassembled WGS sequence"/>
</dbReference>
<reference evidence="2" key="1">
    <citation type="submission" date="2020-01" db="EMBL/GenBank/DDBJ databases">
        <authorList>
            <person name="Mishra B."/>
        </authorList>
    </citation>
    <scope>NUCLEOTIDE SEQUENCE [LARGE SCALE GENOMIC DNA]</scope>
</reference>
<organism evidence="2 3">
    <name type="scientific">Microthlaspi erraticum</name>
    <dbReference type="NCBI Taxonomy" id="1685480"/>
    <lineage>
        <taxon>Eukaryota</taxon>
        <taxon>Viridiplantae</taxon>
        <taxon>Streptophyta</taxon>
        <taxon>Embryophyta</taxon>
        <taxon>Tracheophyta</taxon>
        <taxon>Spermatophyta</taxon>
        <taxon>Magnoliopsida</taxon>
        <taxon>eudicotyledons</taxon>
        <taxon>Gunneridae</taxon>
        <taxon>Pentapetalae</taxon>
        <taxon>rosids</taxon>
        <taxon>malvids</taxon>
        <taxon>Brassicales</taxon>
        <taxon>Brassicaceae</taxon>
        <taxon>Coluteocarpeae</taxon>
        <taxon>Microthlaspi</taxon>
    </lineage>
</organism>
<feature type="compositionally biased region" description="Polar residues" evidence="1">
    <location>
        <begin position="38"/>
        <end position="47"/>
    </location>
</feature>
<evidence type="ECO:0000256" key="1">
    <source>
        <dbReference type="SAM" id="MobiDB-lite"/>
    </source>
</evidence>
<dbReference type="AlphaFoldDB" id="A0A6D2KRV6"/>
<gene>
    <name evidence="2" type="ORF">MERR_LOCUS46799</name>
</gene>
<protein>
    <submittedName>
        <fullName evidence="2">Uncharacterized protein</fullName>
    </submittedName>
</protein>
<evidence type="ECO:0000313" key="2">
    <source>
        <dbReference type="EMBL" id="CAA7059563.1"/>
    </source>
</evidence>
<feature type="region of interest" description="Disordered" evidence="1">
    <location>
        <begin position="33"/>
        <end position="52"/>
    </location>
</feature>
<name>A0A6D2KRV6_9BRAS</name>
<keyword evidence="3" id="KW-1185">Reference proteome</keyword>
<sequence>MEQLGREEQGRTWYMDSAWPRMLRMMKEAVLKSDRPIHSTNRSSSPTRPAKDNSIELLFQESNIVLGSGKHGYSRSQKMVFAVESSVAVGVLERPKAWPSFKKHSSEWSSSLSSFSDRKMLLEPHCANRGVFFIAQSVIKSGRKHSYVALGPPF</sequence>
<dbReference type="EMBL" id="CACVBM020001784">
    <property type="protein sequence ID" value="CAA7059563.1"/>
    <property type="molecule type" value="Genomic_DNA"/>
</dbReference>
<evidence type="ECO:0000313" key="3">
    <source>
        <dbReference type="Proteomes" id="UP000467841"/>
    </source>
</evidence>
<proteinExistence type="predicted"/>
<accession>A0A6D2KRV6</accession>
<comment type="caution">
    <text evidence="2">The sequence shown here is derived from an EMBL/GenBank/DDBJ whole genome shotgun (WGS) entry which is preliminary data.</text>
</comment>